<organism evidence="1 2">
    <name type="scientific">Bacillus songklensis</name>
    <dbReference type="NCBI Taxonomy" id="1069116"/>
    <lineage>
        <taxon>Bacteria</taxon>
        <taxon>Bacillati</taxon>
        <taxon>Bacillota</taxon>
        <taxon>Bacilli</taxon>
        <taxon>Bacillales</taxon>
        <taxon>Bacillaceae</taxon>
        <taxon>Bacillus</taxon>
    </lineage>
</organism>
<dbReference type="Proteomes" id="UP001595752">
    <property type="component" value="Unassembled WGS sequence"/>
</dbReference>
<accession>A0ABV8B4A9</accession>
<evidence type="ECO:0000313" key="2">
    <source>
        <dbReference type="Proteomes" id="UP001595752"/>
    </source>
</evidence>
<proteinExistence type="predicted"/>
<name>A0ABV8B4A9_9BACI</name>
<reference evidence="2" key="1">
    <citation type="journal article" date="2019" name="Int. J. Syst. Evol. Microbiol.">
        <title>The Global Catalogue of Microorganisms (GCM) 10K type strain sequencing project: providing services to taxonomists for standard genome sequencing and annotation.</title>
        <authorList>
            <consortium name="The Broad Institute Genomics Platform"/>
            <consortium name="The Broad Institute Genome Sequencing Center for Infectious Disease"/>
            <person name="Wu L."/>
            <person name="Ma J."/>
        </authorList>
    </citation>
    <scope>NUCLEOTIDE SEQUENCE [LARGE SCALE GENOMIC DNA]</scope>
    <source>
        <strain evidence="2">CCUG 61889</strain>
    </source>
</reference>
<sequence length="253" mass="29477">MEQTIKQHLHDIGKLNGIQILYACEAGSRAYGLHTEKSDYDVRFIFKQDVSEYLMLQSPTEVMNDHSIPGVDIQGWDLYKAMHLFTKSNPSLYEWMYSPIVYQENTTFSIQLREYIRSQYSLKKLGFHYLRLMKSNLKKRFSQPITMGDIKICLHVMRAYLSLQIMLKEHLFPPLSFDELFGKGIFSGDVAENIALLRYAKTKDTFVEKEVCLSLMTFADQQLPFLKEQVEGLGEGSIDREKINQWIISLHNI</sequence>
<dbReference type="RefSeq" id="WP_377915233.1">
    <property type="nucleotide sequence ID" value="NZ_JBHRZT010000052.1"/>
</dbReference>
<dbReference type="PANTHER" id="PTHR34817">
    <property type="entry name" value="NUCLEOTIDYLTRANSFERASE"/>
    <property type="match status" value="1"/>
</dbReference>
<dbReference type="InterPro" id="IPR018775">
    <property type="entry name" value="RlaP"/>
</dbReference>
<evidence type="ECO:0000313" key="1">
    <source>
        <dbReference type="EMBL" id="MFC3884101.1"/>
    </source>
</evidence>
<dbReference type="PANTHER" id="PTHR34817:SF2">
    <property type="entry name" value="NUCLEOTIDYLTRANSFERASE"/>
    <property type="match status" value="1"/>
</dbReference>
<comment type="caution">
    <text evidence="1">The sequence shown here is derived from an EMBL/GenBank/DDBJ whole genome shotgun (WGS) entry which is preliminary data.</text>
</comment>
<dbReference type="EMBL" id="JBHRZT010000052">
    <property type="protein sequence ID" value="MFC3884101.1"/>
    <property type="molecule type" value="Genomic_DNA"/>
</dbReference>
<keyword evidence="2" id="KW-1185">Reference proteome</keyword>
<protein>
    <submittedName>
        <fullName evidence="1">DNA polymerase beta superfamily protein</fullName>
    </submittedName>
</protein>
<gene>
    <name evidence="1" type="ORF">ACFOU2_11605</name>
</gene>
<dbReference type="Pfam" id="PF10127">
    <property type="entry name" value="RlaP"/>
    <property type="match status" value="1"/>
</dbReference>